<evidence type="ECO:0000313" key="6">
    <source>
        <dbReference type="EMBL" id="BDT99304.1"/>
    </source>
</evidence>
<dbReference type="InterPro" id="IPR013094">
    <property type="entry name" value="AB_hydrolase_3"/>
</dbReference>
<dbReference type="Proteomes" id="UP001317870">
    <property type="component" value="Chromosome"/>
</dbReference>
<evidence type="ECO:0000259" key="5">
    <source>
        <dbReference type="Pfam" id="PF07859"/>
    </source>
</evidence>
<protein>
    <recommendedName>
        <fullName evidence="5">Alpha/beta hydrolase fold-3 domain-containing protein</fullName>
    </recommendedName>
</protein>
<feature type="region of interest" description="Disordered" evidence="4">
    <location>
        <begin position="388"/>
        <end position="431"/>
    </location>
</feature>
<feature type="compositionally biased region" description="Basic residues" evidence="4">
    <location>
        <begin position="390"/>
        <end position="402"/>
    </location>
</feature>
<evidence type="ECO:0000256" key="1">
    <source>
        <dbReference type="ARBA" id="ARBA00010515"/>
    </source>
</evidence>
<proteinExistence type="inferred from homology"/>
<evidence type="ECO:0000256" key="3">
    <source>
        <dbReference type="PROSITE-ProRule" id="PRU10038"/>
    </source>
</evidence>
<accession>A0ABN6U271</accession>
<evidence type="ECO:0000313" key="7">
    <source>
        <dbReference type="Proteomes" id="UP001317870"/>
    </source>
</evidence>
<keyword evidence="2" id="KW-0378">Hydrolase</keyword>
<keyword evidence="7" id="KW-1185">Reference proteome</keyword>
<sequence>MVDPTVPAKLRLRIEPVHLLFAYAAPTEGEGVGILTTDLSVIYAAAMIAGDRPLHGYLASTLIPGRSLRTSILASLMRVTAKPALAVFGRWPLLQWPFRLIDAAAVVLPRYAGVRRETVALRYCRAELITAATVTAHDRVILYSHGGGFLICGLNTHRRLVSRLSEAAGLPVLSVNYRKSPAYAPSTAIEDCLDGADRLRSMGYRTGDIVLAGDSAGGYLALMTALTLIERGLGTPAGVLLWSPVTDLDKPKAEGGTWWSGDPLFPASAINGMSLHAARAEARVLVEGAPTRVRAPLALDLSGLPPVLIQSGSQELFVVDSIALAEHLAECGVPTTLQLWEGQVHVFPAFADFIPEGGRAIRAAARFLAHCPPRHPCGRVRRCRLESAKRRSGNGRRVHLSLRTRYTPRPLRRSPSGPQRSNPLRALDGSA</sequence>
<dbReference type="SUPFAM" id="SSF53474">
    <property type="entry name" value="alpha/beta-Hydrolases"/>
    <property type="match status" value="1"/>
</dbReference>
<dbReference type="PROSITE" id="PS01174">
    <property type="entry name" value="LIPASE_GDXG_SER"/>
    <property type="match status" value="1"/>
</dbReference>
<feature type="domain" description="Alpha/beta hydrolase fold-3" evidence="5">
    <location>
        <begin position="141"/>
        <end position="347"/>
    </location>
</feature>
<feature type="compositionally biased region" description="Low complexity" evidence="4">
    <location>
        <begin position="403"/>
        <end position="416"/>
    </location>
</feature>
<dbReference type="PANTHER" id="PTHR48081:SF30">
    <property type="entry name" value="ACETYL-HYDROLASE LIPR-RELATED"/>
    <property type="match status" value="1"/>
</dbReference>
<reference evidence="6 7" key="1">
    <citation type="submission" date="2022-11" db="EMBL/GenBank/DDBJ databases">
        <title>Genome Sequencing of Nocardia sp. ON39_IFM12276 and assembly.</title>
        <authorList>
            <person name="Shimojima M."/>
            <person name="Toyokawa M."/>
            <person name="Uesaka K."/>
        </authorList>
    </citation>
    <scope>NUCLEOTIDE SEQUENCE [LARGE SCALE GENOMIC DNA]</scope>
    <source>
        <strain evidence="6 7">IFM 12276</strain>
    </source>
</reference>
<dbReference type="InterPro" id="IPR033140">
    <property type="entry name" value="Lipase_GDXG_put_SER_AS"/>
</dbReference>
<dbReference type="RefSeq" id="WP_281879433.1">
    <property type="nucleotide sequence ID" value="NZ_AP026978.1"/>
</dbReference>
<dbReference type="Pfam" id="PF07859">
    <property type="entry name" value="Abhydrolase_3"/>
    <property type="match status" value="1"/>
</dbReference>
<dbReference type="InterPro" id="IPR050300">
    <property type="entry name" value="GDXG_lipolytic_enzyme"/>
</dbReference>
<dbReference type="EMBL" id="AP026978">
    <property type="protein sequence ID" value="BDT99304.1"/>
    <property type="molecule type" value="Genomic_DNA"/>
</dbReference>
<name>A0ABN6U271_9NOCA</name>
<gene>
    <name evidence="6" type="ORF">IFM12276_23330</name>
</gene>
<dbReference type="Gene3D" id="3.40.50.1820">
    <property type="entry name" value="alpha/beta hydrolase"/>
    <property type="match status" value="1"/>
</dbReference>
<comment type="similarity">
    <text evidence="1">Belongs to the 'GDXG' lipolytic enzyme family.</text>
</comment>
<feature type="active site" evidence="3">
    <location>
        <position position="215"/>
    </location>
</feature>
<dbReference type="PANTHER" id="PTHR48081">
    <property type="entry name" value="AB HYDROLASE SUPERFAMILY PROTEIN C4A8.06C"/>
    <property type="match status" value="1"/>
</dbReference>
<evidence type="ECO:0000256" key="2">
    <source>
        <dbReference type="ARBA" id="ARBA00022801"/>
    </source>
</evidence>
<evidence type="ECO:0000256" key="4">
    <source>
        <dbReference type="SAM" id="MobiDB-lite"/>
    </source>
</evidence>
<dbReference type="InterPro" id="IPR029058">
    <property type="entry name" value="AB_hydrolase_fold"/>
</dbReference>
<organism evidence="6 7">
    <name type="scientific">Nocardia sputorum</name>
    <dbReference type="NCBI Taxonomy" id="2984338"/>
    <lineage>
        <taxon>Bacteria</taxon>
        <taxon>Bacillati</taxon>
        <taxon>Actinomycetota</taxon>
        <taxon>Actinomycetes</taxon>
        <taxon>Mycobacteriales</taxon>
        <taxon>Nocardiaceae</taxon>
        <taxon>Nocardia</taxon>
    </lineage>
</organism>